<dbReference type="eggNOG" id="COG3562">
    <property type="taxonomic scope" value="Bacteria"/>
</dbReference>
<dbReference type="Proteomes" id="UP000094741">
    <property type="component" value="Unassembled WGS sequence"/>
</dbReference>
<proteinExistence type="predicted"/>
<comment type="caution">
    <text evidence="1">The sequence shown here is derived from an EMBL/GenBank/DDBJ whole genome shotgun (WGS) entry which is preliminary data.</text>
</comment>
<organism evidence="1 2">
    <name type="scientific">Vibrio genomosp. F10 str. ZF-129</name>
    <dbReference type="NCBI Taxonomy" id="1187848"/>
    <lineage>
        <taxon>Bacteria</taxon>
        <taxon>Pseudomonadati</taxon>
        <taxon>Pseudomonadota</taxon>
        <taxon>Gammaproteobacteria</taxon>
        <taxon>Vibrionales</taxon>
        <taxon>Vibrionaceae</taxon>
        <taxon>Vibrio</taxon>
    </lineage>
</organism>
<evidence type="ECO:0000313" key="2">
    <source>
        <dbReference type="Proteomes" id="UP000094741"/>
    </source>
</evidence>
<dbReference type="EMBL" id="AJYQ02000107">
    <property type="protein sequence ID" value="OEE33150.1"/>
    <property type="molecule type" value="Genomic_DNA"/>
</dbReference>
<dbReference type="InterPro" id="IPR007833">
    <property type="entry name" value="Capsule_polysaccharide_synth"/>
</dbReference>
<sequence length="363" mass="41301">MRHKGRIHLLIDNAVRLDFFSKVSANEKIAPSILYHANLATWLIAKFKKIPGQQILLRRTYNGRSSKKPSIEEVKQHKRVSYSLNKNNIPKIQAEDKLWVFSGFQFTALELIPLYSSVRYFEIANFPNKYQSSDKGVNADADHHMKVKAMINNNDKMADDILKLKELLLKYRPSHVDASISSKALEQLINLIGFYAFSTIAPHSSPIDQIKIARDIRQTRKLIASYQSCPTPDVFNLFIGQVAQDSQTLFQSTVNSIEAIALAHKASSDKKIPLVVRLHPGEKKPSVIKEQIEYCKENNIIISNKGALLESVSMCNEVFTINSTGGLQSLLFNKPVTTYGQCFYRDWNDNDVVTYYKYVLKNI</sequence>
<name>A0A1E5BDE8_9VIBR</name>
<evidence type="ECO:0008006" key="3">
    <source>
        <dbReference type="Google" id="ProtNLM"/>
    </source>
</evidence>
<dbReference type="GO" id="GO:0000271">
    <property type="term" value="P:polysaccharide biosynthetic process"/>
    <property type="evidence" value="ECO:0007669"/>
    <property type="project" value="InterPro"/>
</dbReference>
<gene>
    <name evidence="1" type="ORF">A1QO_10745</name>
</gene>
<dbReference type="OrthoDB" id="9071293at2"/>
<protein>
    <recommendedName>
        <fullName evidence="3">Capsular biosynthesis protein</fullName>
    </recommendedName>
</protein>
<dbReference type="GO" id="GO:0015774">
    <property type="term" value="P:polysaccharide transport"/>
    <property type="evidence" value="ECO:0007669"/>
    <property type="project" value="InterPro"/>
</dbReference>
<dbReference type="Pfam" id="PF05159">
    <property type="entry name" value="Capsule_synth"/>
    <property type="match status" value="1"/>
</dbReference>
<evidence type="ECO:0000313" key="1">
    <source>
        <dbReference type="EMBL" id="OEE33150.1"/>
    </source>
</evidence>
<dbReference type="STRING" id="1187848.A1QO_10745"/>
<reference evidence="1 2" key="1">
    <citation type="journal article" date="2012" name="Science">
        <title>Ecological populations of bacteria act as socially cohesive units of antibiotic production and resistance.</title>
        <authorList>
            <person name="Cordero O.X."/>
            <person name="Wildschutte H."/>
            <person name="Kirkup B."/>
            <person name="Proehl S."/>
            <person name="Ngo L."/>
            <person name="Hussain F."/>
            <person name="Le Roux F."/>
            <person name="Mincer T."/>
            <person name="Polz M.F."/>
        </authorList>
    </citation>
    <scope>NUCLEOTIDE SEQUENCE [LARGE SCALE GENOMIC DNA]</scope>
    <source>
        <strain evidence="1 2">ZF-129</strain>
    </source>
</reference>
<dbReference type="AlphaFoldDB" id="A0A1E5BDE8"/>
<dbReference type="RefSeq" id="WP_017040700.1">
    <property type="nucleotide sequence ID" value="NZ_AJYQ02000107.1"/>
</dbReference>
<accession>A0A1E5BDE8</accession>